<dbReference type="CDD" id="cd00077">
    <property type="entry name" value="HDc"/>
    <property type="match status" value="1"/>
</dbReference>
<feature type="transmembrane region" description="Helical" evidence="6">
    <location>
        <begin position="1663"/>
        <end position="1683"/>
    </location>
</feature>
<evidence type="ECO:0000256" key="3">
    <source>
        <dbReference type="ARBA" id="ARBA00022989"/>
    </source>
</evidence>
<sequence>MSLQARVDEVFDLLERYGSENYLGEDISKCQHAVQCALIAEGLNQPSHIVLGALLHDIGHHLSGLDPQVPRMVTDGVDYGTVDHDILGARYLELLQFPPEITAFVLNHVQAKRYLVAKRPGYREQLSEASKATLEHQGGAMSTAEADHFESLPDHCAYLEMRTWDEAGKDRATPLGANQHCASVQPCKASKASISTSTTCDSDNRVVDLARLERSDCVWRCPLSSGIYGRRVRIGAQFLKKERVQLLLLLLMRQPGLLRRRRLRQSGLLATDVPRQLGVSQEGSRRGDSSGALLFQTERCRGVRLRVADPLQLLGELAAQPALLIVALLEVLAGRAELQAGLPKLLGLRKVSTSGNSHHSNRLERDGLGSIGAVEPVASKLERQAGALRGCGWSGRRVLTGRDQNFDWGRAMLLLLLLLLSRGFLDIKIYIWLKFIETSSTSPINPSIFNKPHQSQHLSQPVSLTSPSSFRIRILSADADSPTSALSASASVSCAAMRRADSARPARSPSARAAPVAASAAADVSTWAARAVANSARVSARRSRRSASASDAAAAEAGDAASPLASATAAALIDISALILQSLRNLIVLFELLRPRRLKRQRRFSADLALSAKVDSRQFFGAGRVGAQALGKARGLGLFGFETPPSRRQLGLRVCLEPSSFRQLVGREFELLRQAGRLGATLGEVVDCSGQLRLQAGERLGVFPDRAGAGGRWLHGEFQKADEDLTASRSLKRQHQQQQLGTLQWTRLSFDAAGLLSGFSTGCDGGRVDGVRAYGFSTPLAADGSDRFDGGPSDAASEASESQNSRPSAFLATSTETAAAGGWFYNGVGRLSKIDSGRQWLRIGRLRHRGGSCNARRLRHGVVPVGFVFRQFKPLTPSLGVAALPTDLGVGAVVGGNSDATVLSSSSSSASPISTISSTSSAILFLADPTEPAAAAVPAIRFSSSSLRLILAPSDLPPVSGAAADALCELLQSESDSLPPPPPTLAAAAGCEGAGGVIAAEFFVVAVAASGTAARDFLIGGASALYDGRGEKIMDEQRVEKAAATAAAEAVPRKIYWLPRRHCQLPDEQLHHRCPDSQLRRSARPLATNGSPGSKTCTEDSPGGSTFRLIALRPPTRATTGDLLRPATLVFCIITPAASVAARLAPLSSSAATMLVRPDSQASMRAVRPFESVVSTASDIEDSSAASDSELPFCTAMCSSEIDCMKEGTRRFDEGSVGLYSSIKRRSILFVNYGGIGTHRQQNIHRSFLSQLAAITAAQCRCGHRRLLPPRSLAKFLYSRGCSSESSSQPQQQLSGLPIIRLSPNPLIRSPGGLFRNIGNRIKLALLSTASRDRELTPRSFADACRDLLPVIVDGLAAADQGDDSLSGLLSPECLSLAKDYYSRMNDEQREQLARMASNIIVANIESLSGLPQHFSKLSGNFNGEGQPATGVMVVDARMTLLGSLKRPAADQLMMLVLQLMSSRPKDPDTLEHGFVWSLGLQRTFIFPPGSDRVRSPSGQEYSDNGWLVDNVNVMIALPVEMLQQSLSQQLLLLILLLVCSAELVASATGESTTPASSRNSTGGGAHSNESHQCMLGSLICIHDDLKPFLVTALWLLFLVVLLLVFERTEHAQHHAQHPHPAVSIDDAASEVSATLRSRLYKVRRFCNKVLLHGIKEYLPTSCLQILLGLAFAGAFQLSGYHIDHLENLNPSLPFSLLKNVTKIEALTFGALISAVDPVAVLALFERMHLNKPLYMTLFGESVLNDAVS</sequence>
<dbReference type="InterPro" id="IPR003607">
    <property type="entry name" value="HD/PDEase_dom"/>
</dbReference>
<dbReference type="WBParaSite" id="maker-uti_cns_0004757-snap-gene-0.4-mRNA-1">
    <property type="protein sequence ID" value="maker-uti_cns_0004757-snap-gene-0.4-mRNA-1"/>
    <property type="gene ID" value="maker-uti_cns_0004757-snap-gene-0.4"/>
</dbReference>
<proteinExistence type="predicted"/>
<evidence type="ECO:0000256" key="5">
    <source>
        <dbReference type="SAM" id="MobiDB-lite"/>
    </source>
</evidence>
<reference evidence="9" key="1">
    <citation type="submission" date="2016-11" db="UniProtKB">
        <authorList>
            <consortium name="WormBaseParasite"/>
        </authorList>
    </citation>
    <scope>IDENTIFICATION</scope>
</reference>
<dbReference type="Gene3D" id="1.10.3210.10">
    <property type="entry name" value="Hypothetical protein af1432"/>
    <property type="match status" value="1"/>
</dbReference>
<dbReference type="Gene3D" id="6.10.140.1330">
    <property type="match status" value="1"/>
</dbReference>
<feature type="compositionally biased region" description="Polar residues" evidence="5">
    <location>
        <begin position="799"/>
        <end position="811"/>
    </location>
</feature>
<feature type="region of interest" description="Disordered" evidence="5">
    <location>
        <begin position="784"/>
        <end position="811"/>
    </location>
</feature>
<dbReference type="InterPro" id="IPR006153">
    <property type="entry name" value="Cation/H_exchanger_TM"/>
</dbReference>
<organism evidence="8 9">
    <name type="scientific">Macrostomum lignano</name>
    <dbReference type="NCBI Taxonomy" id="282301"/>
    <lineage>
        <taxon>Eukaryota</taxon>
        <taxon>Metazoa</taxon>
        <taxon>Spiralia</taxon>
        <taxon>Lophotrochozoa</taxon>
        <taxon>Platyhelminthes</taxon>
        <taxon>Rhabditophora</taxon>
        <taxon>Macrostomorpha</taxon>
        <taxon>Macrostomida</taxon>
        <taxon>Macrostomidae</taxon>
        <taxon>Macrostomum</taxon>
    </lineage>
</organism>
<evidence type="ECO:0000256" key="6">
    <source>
        <dbReference type="SAM" id="Phobius"/>
    </source>
</evidence>
<protein>
    <submittedName>
        <fullName evidence="9">Na_H_Exchanger domain-containing protein</fullName>
    </submittedName>
</protein>
<keyword evidence="2 6" id="KW-0812">Transmembrane</keyword>
<dbReference type="PANTHER" id="PTHR40202:SF1">
    <property type="entry name" value="HD DOMAIN-CONTAINING PROTEIN"/>
    <property type="match status" value="1"/>
</dbReference>
<evidence type="ECO:0000313" key="9">
    <source>
        <dbReference type="WBParaSite" id="maker-uti_cns_0004757-snap-gene-0.4-mRNA-1"/>
    </source>
</evidence>
<name>A0A1I8H7Y2_9PLAT</name>
<evidence type="ECO:0000259" key="7">
    <source>
        <dbReference type="Pfam" id="PF00999"/>
    </source>
</evidence>
<evidence type="ECO:0000256" key="4">
    <source>
        <dbReference type="ARBA" id="ARBA00023136"/>
    </source>
</evidence>
<dbReference type="GO" id="GO:0016020">
    <property type="term" value="C:membrane"/>
    <property type="evidence" value="ECO:0007669"/>
    <property type="project" value="UniProtKB-SubCell"/>
</dbReference>
<feature type="transmembrane region" description="Helical" evidence="6">
    <location>
        <begin position="1703"/>
        <end position="1725"/>
    </location>
</feature>
<evidence type="ECO:0000256" key="2">
    <source>
        <dbReference type="ARBA" id="ARBA00022692"/>
    </source>
</evidence>
<keyword evidence="4 6" id="KW-0472">Membrane</keyword>
<evidence type="ECO:0000313" key="8">
    <source>
        <dbReference type="Proteomes" id="UP000095280"/>
    </source>
</evidence>
<comment type="subcellular location">
    <subcellularLocation>
        <location evidence="1">Membrane</location>
        <topology evidence="1">Multi-pass membrane protein</topology>
    </subcellularLocation>
</comment>
<feature type="region of interest" description="Disordered" evidence="5">
    <location>
        <begin position="1083"/>
        <end position="1102"/>
    </location>
</feature>
<keyword evidence="3 6" id="KW-1133">Transmembrane helix</keyword>
<dbReference type="Pfam" id="PF00999">
    <property type="entry name" value="Na_H_Exchanger"/>
    <property type="match status" value="1"/>
</dbReference>
<dbReference type="PANTHER" id="PTHR40202">
    <property type="match status" value="1"/>
</dbReference>
<feature type="domain" description="Cation/H+ exchanger transmembrane" evidence="7">
    <location>
        <begin position="1697"/>
        <end position="1749"/>
    </location>
</feature>
<keyword evidence="8" id="KW-1185">Reference proteome</keyword>
<accession>A0A1I8H7Y2</accession>
<evidence type="ECO:0000256" key="1">
    <source>
        <dbReference type="ARBA" id="ARBA00004141"/>
    </source>
</evidence>
<dbReference type="Proteomes" id="UP000095280">
    <property type="component" value="Unplaced"/>
</dbReference>
<dbReference type="SUPFAM" id="SSF109604">
    <property type="entry name" value="HD-domain/PDEase-like"/>
    <property type="match status" value="1"/>
</dbReference>
<dbReference type="GO" id="GO:1902600">
    <property type="term" value="P:proton transmembrane transport"/>
    <property type="evidence" value="ECO:0007669"/>
    <property type="project" value="InterPro"/>
</dbReference>
<feature type="transmembrane region" description="Helical" evidence="6">
    <location>
        <begin position="1589"/>
        <end position="1606"/>
    </location>
</feature>
<dbReference type="InterPro" id="IPR052567">
    <property type="entry name" value="OP_Dioxygenase"/>
</dbReference>
<dbReference type="GO" id="GO:0015297">
    <property type="term" value="F:antiporter activity"/>
    <property type="evidence" value="ECO:0007669"/>
    <property type="project" value="InterPro"/>
</dbReference>